<protein>
    <submittedName>
        <fullName evidence="3">Maleylpyruvate isomerase family mycothiol-dependent enzyme</fullName>
    </submittedName>
</protein>
<evidence type="ECO:0000259" key="2">
    <source>
        <dbReference type="Pfam" id="PF11716"/>
    </source>
</evidence>
<dbReference type="Proteomes" id="UP000515947">
    <property type="component" value="Chromosome"/>
</dbReference>
<dbReference type="GO" id="GO:0046872">
    <property type="term" value="F:metal ion binding"/>
    <property type="evidence" value="ECO:0007669"/>
    <property type="project" value="InterPro"/>
</dbReference>
<dbReference type="EMBL" id="CP060713">
    <property type="protein sequence ID" value="QNN53884.1"/>
    <property type="molecule type" value="Genomic_DNA"/>
</dbReference>
<feature type="domain" description="Mycothiol-dependent maleylpyruvate isomerase metal-binding" evidence="2">
    <location>
        <begin position="22"/>
        <end position="139"/>
    </location>
</feature>
<dbReference type="InterPro" id="IPR017517">
    <property type="entry name" value="Maleyloyr_isom"/>
</dbReference>
<dbReference type="PANTHER" id="PTHR40758:SF1">
    <property type="entry name" value="CONSERVED PROTEIN"/>
    <property type="match status" value="1"/>
</dbReference>
<accession>A0A7G9RE59</accession>
<evidence type="ECO:0000256" key="1">
    <source>
        <dbReference type="SAM" id="MobiDB-lite"/>
    </source>
</evidence>
<gene>
    <name evidence="3" type="ORF">H9L09_05685</name>
</gene>
<keyword evidence="3" id="KW-0670">Pyruvate</keyword>
<dbReference type="Pfam" id="PF11716">
    <property type="entry name" value="MDMPI_N"/>
    <property type="match status" value="1"/>
</dbReference>
<sequence>MTSHGIPGLRGGLDLVERFVDVAERFTAGIAVADLHAPVAGCPGWTTYDLAVHLGNVHAWAATVVETGRSAPGQNDEPRVRRSRAVSDWYAGKAEDLYQVLRAADPQRPCWNFAFGDDGLTSFWQRRQLHETTVHVMDLDAATGVVTPVSPLLAEDGVDEVLTVFLHRMHRRGHPTALTAPLSLVTTDTGRAWTLTPRTTHAVPSDTAGAPMPSQPGSRDQAGPAVLVEGPPMVVGRRHPQADTLSAPAENLYRVLWKRAPVAEVSCSGDRSRIDAFLGSRLVP</sequence>
<feature type="region of interest" description="Disordered" evidence="1">
    <location>
        <begin position="201"/>
        <end position="224"/>
    </location>
</feature>
<keyword evidence="3" id="KW-0413">Isomerase</keyword>
<proteinExistence type="predicted"/>
<dbReference type="GO" id="GO:0016853">
    <property type="term" value="F:isomerase activity"/>
    <property type="evidence" value="ECO:0007669"/>
    <property type="project" value="UniProtKB-KW"/>
</dbReference>
<dbReference type="InterPro" id="IPR034660">
    <property type="entry name" value="DinB/YfiT-like"/>
</dbReference>
<evidence type="ECO:0000313" key="3">
    <source>
        <dbReference type="EMBL" id="QNN53884.1"/>
    </source>
</evidence>
<evidence type="ECO:0000313" key="4">
    <source>
        <dbReference type="Proteomes" id="UP000515947"/>
    </source>
</evidence>
<dbReference type="NCBIfam" id="TIGR03083">
    <property type="entry name" value="maleylpyruvate isomerase family mycothiol-dependent enzyme"/>
    <property type="match status" value="1"/>
</dbReference>
<dbReference type="GO" id="GO:0005886">
    <property type="term" value="C:plasma membrane"/>
    <property type="evidence" value="ECO:0007669"/>
    <property type="project" value="TreeGrafter"/>
</dbReference>
<organism evidence="3 4">
    <name type="scientific">Nocardioides mesophilus</name>
    <dbReference type="NCBI Taxonomy" id="433659"/>
    <lineage>
        <taxon>Bacteria</taxon>
        <taxon>Bacillati</taxon>
        <taxon>Actinomycetota</taxon>
        <taxon>Actinomycetes</taxon>
        <taxon>Propionibacteriales</taxon>
        <taxon>Nocardioidaceae</taxon>
        <taxon>Nocardioides</taxon>
    </lineage>
</organism>
<dbReference type="InterPro" id="IPR024344">
    <property type="entry name" value="MDMPI_metal-binding"/>
</dbReference>
<dbReference type="SUPFAM" id="SSF109854">
    <property type="entry name" value="DinB/YfiT-like putative metalloenzymes"/>
    <property type="match status" value="1"/>
</dbReference>
<keyword evidence="4" id="KW-1185">Reference proteome</keyword>
<dbReference type="AlphaFoldDB" id="A0A7G9RE59"/>
<name>A0A7G9RE59_9ACTN</name>
<dbReference type="KEGG" id="nmes:H9L09_05685"/>
<dbReference type="RefSeq" id="WP_187579728.1">
    <property type="nucleotide sequence ID" value="NZ_CP060713.1"/>
</dbReference>
<dbReference type="PANTHER" id="PTHR40758">
    <property type="entry name" value="CONSERVED PROTEIN"/>
    <property type="match status" value="1"/>
</dbReference>
<reference evidence="3 4" key="1">
    <citation type="submission" date="2020-08" db="EMBL/GenBank/DDBJ databases">
        <title>Genome sequence of Nocardioides mesophilus KACC 16243T.</title>
        <authorList>
            <person name="Hyun D.-W."/>
            <person name="Bae J.-W."/>
        </authorList>
    </citation>
    <scope>NUCLEOTIDE SEQUENCE [LARGE SCALE GENOMIC DNA]</scope>
    <source>
        <strain evidence="3 4">KACC 16243</strain>
    </source>
</reference>